<feature type="transmembrane region" description="Helical" evidence="2">
    <location>
        <begin position="117"/>
        <end position="139"/>
    </location>
</feature>
<reference evidence="3 4" key="1">
    <citation type="submission" date="2020-02" db="EMBL/GenBank/DDBJ databases">
        <title>Esox lucius (northern pike) genome, fEsoLuc1, primary haplotype.</title>
        <authorList>
            <person name="Myers G."/>
            <person name="Karagic N."/>
            <person name="Meyer A."/>
            <person name="Pippel M."/>
            <person name="Reichard M."/>
            <person name="Winkler S."/>
            <person name="Tracey A."/>
            <person name="Sims Y."/>
            <person name="Howe K."/>
            <person name="Rhie A."/>
            <person name="Formenti G."/>
            <person name="Durbin R."/>
            <person name="Fedrigo O."/>
            <person name="Jarvis E.D."/>
        </authorList>
    </citation>
    <scope>NUCLEOTIDE SEQUENCE [LARGE SCALE GENOMIC DNA]</scope>
</reference>
<reference evidence="3" key="3">
    <citation type="submission" date="2025-09" db="UniProtKB">
        <authorList>
            <consortium name="Ensembl"/>
        </authorList>
    </citation>
    <scope>IDENTIFICATION</scope>
</reference>
<evidence type="ECO:0000256" key="2">
    <source>
        <dbReference type="SAM" id="Phobius"/>
    </source>
</evidence>
<feature type="region of interest" description="Disordered" evidence="1">
    <location>
        <begin position="160"/>
        <end position="186"/>
    </location>
</feature>
<keyword evidence="4" id="KW-1185">Reference proteome</keyword>
<evidence type="ECO:0000256" key="1">
    <source>
        <dbReference type="SAM" id="MobiDB-lite"/>
    </source>
</evidence>
<sequence length="271" mass="28104">PLPSLSQPSLPQPSLPSSSSSSSPSSPSLPSPSSSSPSSPSLPSPSSPSSPSLPSPSSSSASSPSLPSPSSSSPSSPSLPSPSPSSSSPSSPSLPSPSSPSPSSPSSPSPRNGSGNLVYSGAGLVLGLLLLGLLLFIFFKQRRDRDKSLLTSTRPVRTLVPGSTTANQDPDTGIITNPTYSTETNQNLDTHDKITDHATSTNQHSEDIYSLINDTANIPRDPSCLHYADVSFSKDSDVRNQLDSVIYSSVRIQHSNHEMVTYSAIKPKSSH</sequence>
<dbReference type="GeneTree" id="ENSGT01140000284728"/>
<organism evidence="3 4">
    <name type="scientific">Esox lucius</name>
    <name type="common">Northern pike</name>
    <dbReference type="NCBI Taxonomy" id="8010"/>
    <lineage>
        <taxon>Eukaryota</taxon>
        <taxon>Metazoa</taxon>
        <taxon>Chordata</taxon>
        <taxon>Craniata</taxon>
        <taxon>Vertebrata</taxon>
        <taxon>Euteleostomi</taxon>
        <taxon>Actinopterygii</taxon>
        <taxon>Neopterygii</taxon>
        <taxon>Teleostei</taxon>
        <taxon>Protacanthopterygii</taxon>
        <taxon>Esociformes</taxon>
        <taxon>Esocidae</taxon>
        <taxon>Esox</taxon>
    </lineage>
</organism>
<evidence type="ECO:0000313" key="3">
    <source>
        <dbReference type="Ensembl" id="ENSELUP00000090527.1"/>
    </source>
</evidence>
<feature type="compositionally biased region" description="Pro residues" evidence="1">
    <location>
        <begin position="40"/>
        <end position="54"/>
    </location>
</feature>
<keyword evidence="2" id="KW-1133">Transmembrane helix</keyword>
<dbReference type="AlphaFoldDB" id="A0AAY5KVH7"/>
<reference evidence="3" key="2">
    <citation type="submission" date="2025-08" db="UniProtKB">
        <authorList>
            <consortium name="Ensembl"/>
        </authorList>
    </citation>
    <scope>IDENTIFICATION</scope>
</reference>
<name>A0AAY5KVH7_ESOLU</name>
<feature type="compositionally biased region" description="Low complexity" evidence="1">
    <location>
        <begin position="15"/>
        <end position="39"/>
    </location>
</feature>
<accession>A0AAY5KVH7</accession>
<keyword evidence="2" id="KW-0472">Membrane</keyword>
<keyword evidence="2" id="KW-0812">Transmembrane</keyword>
<protein>
    <submittedName>
        <fullName evidence="3">Uncharacterized protein</fullName>
    </submittedName>
</protein>
<evidence type="ECO:0000313" key="4">
    <source>
        <dbReference type="Proteomes" id="UP000265140"/>
    </source>
</evidence>
<dbReference type="Ensembl" id="ENSELUT00000103909.1">
    <property type="protein sequence ID" value="ENSELUP00000090527.1"/>
    <property type="gene ID" value="ENSELUG00000036920.1"/>
</dbReference>
<feature type="compositionally biased region" description="Low complexity" evidence="1">
    <location>
        <begin position="55"/>
        <end position="76"/>
    </location>
</feature>
<feature type="region of interest" description="Disordered" evidence="1">
    <location>
        <begin position="1"/>
        <end position="112"/>
    </location>
</feature>
<proteinExistence type="predicted"/>
<feature type="compositionally biased region" description="Pro residues" evidence="1">
    <location>
        <begin position="92"/>
        <end position="108"/>
    </location>
</feature>
<dbReference type="Proteomes" id="UP000265140">
    <property type="component" value="Chromosome 9"/>
</dbReference>